<dbReference type="SUPFAM" id="SSF55785">
    <property type="entry name" value="PYP-like sensor domain (PAS domain)"/>
    <property type="match status" value="1"/>
</dbReference>
<keyword evidence="4" id="KW-1185">Reference proteome</keyword>
<comment type="caution">
    <text evidence="3">The sequence shown here is derived from an EMBL/GenBank/DDBJ whole genome shotgun (WGS) entry which is preliminary data.</text>
</comment>
<evidence type="ECO:0000256" key="1">
    <source>
        <dbReference type="SAM" id="MobiDB-lite"/>
    </source>
</evidence>
<evidence type="ECO:0000313" key="4">
    <source>
        <dbReference type="Proteomes" id="UP001381174"/>
    </source>
</evidence>
<accession>A0ABU8JA36</accession>
<dbReference type="EMBL" id="JBBBNY010000003">
    <property type="protein sequence ID" value="MEI7036373.1"/>
    <property type="molecule type" value="Genomic_DNA"/>
</dbReference>
<feature type="domain" description="PAS fold-4" evidence="2">
    <location>
        <begin position="28"/>
        <end position="131"/>
    </location>
</feature>
<evidence type="ECO:0000313" key="3">
    <source>
        <dbReference type="EMBL" id="MEI7036373.1"/>
    </source>
</evidence>
<dbReference type="RefSeq" id="WP_336806991.1">
    <property type="nucleotide sequence ID" value="NZ_JBBBNY010000003.1"/>
</dbReference>
<name>A0ABU8JA36_9GAMM</name>
<proteinExistence type="predicted"/>
<protein>
    <submittedName>
        <fullName evidence="3">PAS domain-containing protein</fullName>
    </submittedName>
</protein>
<dbReference type="InterPro" id="IPR035965">
    <property type="entry name" value="PAS-like_dom_sf"/>
</dbReference>
<dbReference type="Pfam" id="PF08448">
    <property type="entry name" value="PAS_4"/>
    <property type="match status" value="1"/>
</dbReference>
<organism evidence="3 4">
    <name type="scientific">Fulvimonas yonginensis</name>
    <dbReference type="NCBI Taxonomy" id="1495200"/>
    <lineage>
        <taxon>Bacteria</taxon>
        <taxon>Pseudomonadati</taxon>
        <taxon>Pseudomonadota</taxon>
        <taxon>Gammaproteobacteria</taxon>
        <taxon>Lysobacterales</taxon>
        <taxon>Rhodanobacteraceae</taxon>
        <taxon>Fulvimonas</taxon>
    </lineage>
</organism>
<dbReference type="InterPro" id="IPR013656">
    <property type="entry name" value="PAS_4"/>
</dbReference>
<reference evidence="3 4" key="1">
    <citation type="journal article" date="2014" name="Int. J. Syst. Evol. Microbiol.">
        <title>Fulvimonas yonginensis sp. nov., isolated from greenhouse soil, and emended description of the genus Fulvimonas.</title>
        <authorList>
            <person name="Ahn J.H."/>
            <person name="Kim S.J."/>
            <person name="Weon H.Y."/>
            <person name="Hong S.B."/>
            <person name="Seok S.J."/>
            <person name="Kwon S.W."/>
        </authorList>
    </citation>
    <scope>NUCLEOTIDE SEQUENCE [LARGE SCALE GENOMIC DNA]</scope>
    <source>
        <strain evidence="3 4">KACC 16952</strain>
    </source>
</reference>
<dbReference type="Proteomes" id="UP001381174">
    <property type="component" value="Unassembled WGS sequence"/>
</dbReference>
<sequence>MSSAERAQAPSATAELPPDPAGMHPLLLDALPFPVLLFDGSGRLVTANAAAGAFWGEALCPGVHADDLLAPPPADGSPRRSAPVSHVLASGQPLHGASVSLVGAEGATMHAAAAIVPLPTADGAIARVVCSLQRQPD</sequence>
<feature type="region of interest" description="Disordered" evidence="1">
    <location>
        <begin position="1"/>
        <end position="20"/>
    </location>
</feature>
<dbReference type="Gene3D" id="3.30.450.20">
    <property type="entry name" value="PAS domain"/>
    <property type="match status" value="1"/>
</dbReference>
<gene>
    <name evidence="3" type="ORF">WAT24_06350</name>
</gene>
<evidence type="ECO:0000259" key="2">
    <source>
        <dbReference type="Pfam" id="PF08448"/>
    </source>
</evidence>